<proteinExistence type="predicted"/>
<evidence type="ECO:0000313" key="2">
    <source>
        <dbReference type="Proteomes" id="UP000199393"/>
    </source>
</evidence>
<dbReference type="AlphaFoldDB" id="A0A1C3N4Q6"/>
<dbReference type="Proteomes" id="UP000199393">
    <property type="component" value="Chromosome I"/>
</dbReference>
<keyword evidence="2" id="KW-1185">Reference proteome</keyword>
<accession>A0A1C3N4Q6</accession>
<gene>
    <name evidence="1" type="ORF">GA0070620_3072</name>
</gene>
<reference evidence="2" key="1">
    <citation type="submission" date="2016-06" db="EMBL/GenBank/DDBJ databases">
        <authorList>
            <person name="Varghese N."/>
        </authorList>
    </citation>
    <scope>NUCLEOTIDE SEQUENCE [LARGE SCALE GENOMIC DNA]</scope>
    <source>
        <strain evidence="2">DSM 45344</strain>
    </source>
</reference>
<protein>
    <submittedName>
        <fullName evidence="1">Uncharacterized protein</fullName>
    </submittedName>
</protein>
<organism evidence="1 2">
    <name type="scientific">Micromonospora krabiensis</name>
    <dbReference type="NCBI Taxonomy" id="307121"/>
    <lineage>
        <taxon>Bacteria</taxon>
        <taxon>Bacillati</taxon>
        <taxon>Actinomycetota</taxon>
        <taxon>Actinomycetes</taxon>
        <taxon>Micromonosporales</taxon>
        <taxon>Micromonosporaceae</taxon>
        <taxon>Micromonospora</taxon>
    </lineage>
</organism>
<evidence type="ECO:0000313" key="1">
    <source>
        <dbReference type="EMBL" id="SBV27548.1"/>
    </source>
</evidence>
<dbReference type="STRING" id="307121.GA0070620_3072"/>
<name>A0A1C3N4Q6_9ACTN</name>
<sequence>MSVREGGEAECGKRVGPVWKADGEVCVCIEAAGHVERKDGQFGADHVCSCGAWFVDEVARD</sequence>
<dbReference type="EMBL" id="LT598496">
    <property type="protein sequence ID" value="SBV27548.1"/>
    <property type="molecule type" value="Genomic_DNA"/>
</dbReference>